<proteinExistence type="predicted"/>
<keyword evidence="2" id="KW-0808">Transferase</keyword>
<evidence type="ECO:0000256" key="1">
    <source>
        <dbReference type="ARBA" id="ARBA00014472"/>
    </source>
</evidence>
<keyword evidence="3" id="KW-1185">Reference proteome</keyword>
<dbReference type="SUPFAM" id="SSF56752">
    <property type="entry name" value="D-aminoacid aminotransferase-like PLP-dependent enzymes"/>
    <property type="match status" value="1"/>
</dbReference>
<sequence>MESPICPRPEPGLTLIETLGWDGAGFPRLDRHLARLARSAALLGWTCDPDAARLALQSAAPDPPARMRLTLDATGQITVTASALPAALPLWKIGLAPQRLTASDPWLRLKSSHRLAYDAARAALPAGLDEVILLNERDEVCDGSITTIFFDAGQGLCTPPQSCGLLPGVLREELLQTGQAREAVLMVQDLSSVKLWVGNSLRGLSAAKWLG</sequence>
<comment type="caution">
    <text evidence="2">The sequence shown here is derived from an EMBL/GenBank/DDBJ whole genome shotgun (WGS) entry which is preliminary data.</text>
</comment>
<dbReference type="NCBIfam" id="NF005729">
    <property type="entry name" value="PRK07546.1-3"/>
    <property type="match status" value="1"/>
</dbReference>
<keyword evidence="2" id="KW-0032">Aminotransferase</keyword>
<dbReference type="InterPro" id="IPR043131">
    <property type="entry name" value="BCAT-like_N"/>
</dbReference>
<dbReference type="RefSeq" id="WP_008031549.1">
    <property type="nucleotide sequence ID" value="NZ_ACYY01000017.1"/>
</dbReference>
<accession>C8S399</accession>
<dbReference type="Pfam" id="PF01063">
    <property type="entry name" value="Aminotran_4"/>
    <property type="match status" value="1"/>
</dbReference>
<evidence type="ECO:0000313" key="3">
    <source>
        <dbReference type="Proteomes" id="UP000010121"/>
    </source>
</evidence>
<dbReference type="AlphaFoldDB" id="C8S399"/>
<dbReference type="OrthoDB" id="9809239at2"/>
<dbReference type="InterPro" id="IPR036038">
    <property type="entry name" value="Aminotransferase-like"/>
</dbReference>
<name>C8S399_9RHOB</name>
<reference evidence="2 3" key="1">
    <citation type="submission" date="2009-08" db="EMBL/GenBank/DDBJ databases">
        <title>The draft genome of Rhodobacter sp. SW2.</title>
        <authorList>
            <consortium name="US DOE Joint Genome Institute (JGI-PGF)"/>
            <person name="Lucas S."/>
            <person name="Copeland A."/>
            <person name="Lapidus A."/>
            <person name="Glavina del Rio T."/>
            <person name="Tice H."/>
            <person name="Bruce D."/>
            <person name="Goodwin L."/>
            <person name="Pitluck S."/>
            <person name="Larimer F."/>
            <person name="Land M.L."/>
            <person name="Hauser L."/>
            <person name="Emerson D."/>
        </authorList>
    </citation>
    <scope>NUCLEOTIDE SEQUENCE [LARGE SCALE GENOMIC DNA]</scope>
    <source>
        <strain evidence="2 3">SW2</strain>
    </source>
</reference>
<dbReference type="EMBL" id="ACYY01000017">
    <property type="protein sequence ID" value="EEW24581.1"/>
    <property type="molecule type" value="Genomic_DNA"/>
</dbReference>
<gene>
    <name evidence="2" type="ORF">Rsw2DRAFT_2527</name>
</gene>
<dbReference type="Gene3D" id="3.30.470.10">
    <property type="match status" value="1"/>
</dbReference>
<dbReference type="InterPro" id="IPR001544">
    <property type="entry name" value="Aminotrans_IV"/>
</dbReference>
<dbReference type="NCBIfam" id="NF005731">
    <property type="entry name" value="PRK07546.1-5"/>
    <property type="match status" value="1"/>
</dbReference>
<evidence type="ECO:0000313" key="2">
    <source>
        <dbReference type="EMBL" id="EEW24581.1"/>
    </source>
</evidence>
<organism evidence="2 3">
    <name type="scientific">Rhodobacter ferrooxidans</name>
    <dbReference type="NCBI Taxonomy" id="371731"/>
    <lineage>
        <taxon>Bacteria</taxon>
        <taxon>Pseudomonadati</taxon>
        <taxon>Pseudomonadota</taxon>
        <taxon>Alphaproteobacteria</taxon>
        <taxon>Rhodobacterales</taxon>
        <taxon>Rhodobacter group</taxon>
        <taxon>Rhodobacter</taxon>
    </lineage>
</organism>
<dbReference type="Proteomes" id="UP000010121">
    <property type="component" value="Unassembled WGS sequence"/>
</dbReference>
<dbReference type="Gene3D" id="3.20.10.10">
    <property type="entry name" value="D-amino Acid Aminotransferase, subunit A, domain 2"/>
    <property type="match status" value="1"/>
</dbReference>
<dbReference type="InterPro" id="IPR043132">
    <property type="entry name" value="BCAT-like_C"/>
</dbReference>
<dbReference type="STRING" id="371731.Rsw2DRAFT_2527"/>
<protein>
    <recommendedName>
        <fullName evidence="1">Probable branched-chain-amino-acid aminotransferase</fullName>
    </recommendedName>
</protein>
<dbReference type="GO" id="GO:0008483">
    <property type="term" value="F:transaminase activity"/>
    <property type="evidence" value="ECO:0007669"/>
    <property type="project" value="UniProtKB-KW"/>
</dbReference>
<dbReference type="eggNOG" id="COG0115">
    <property type="taxonomic scope" value="Bacteria"/>
</dbReference>